<dbReference type="Proteomes" id="UP000064844">
    <property type="component" value="Chromosome"/>
</dbReference>
<dbReference type="KEGG" id="ibu:IB211_01423"/>
<dbReference type="SMART" id="SM01012">
    <property type="entry name" value="ANTAR"/>
    <property type="match status" value="1"/>
</dbReference>
<dbReference type="InterPro" id="IPR005561">
    <property type="entry name" value="ANTAR"/>
</dbReference>
<dbReference type="Proteomes" id="UP000245778">
    <property type="component" value="Unassembled WGS sequence"/>
</dbReference>
<evidence type="ECO:0000313" key="3">
    <source>
        <dbReference type="EMBL" id="PVY59373.1"/>
    </source>
</evidence>
<evidence type="ECO:0000259" key="1">
    <source>
        <dbReference type="PROSITE" id="PS50921"/>
    </source>
</evidence>
<dbReference type="EMBL" id="CP011307">
    <property type="protein sequence ID" value="ALP93816.1"/>
    <property type="molecule type" value="Genomic_DNA"/>
</dbReference>
<dbReference type="Pfam" id="PF03861">
    <property type="entry name" value="ANTAR"/>
    <property type="match status" value="1"/>
</dbReference>
<evidence type="ECO:0000313" key="4">
    <source>
        <dbReference type="Proteomes" id="UP000064844"/>
    </source>
</evidence>
<proteinExistence type="predicted"/>
<dbReference type="STRING" id="1297617.IB211_01423"/>
<dbReference type="eggNOG" id="COG3707">
    <property type="taxonomic scope" value="Bacteria"/>
</dbReference>
<name>A0A0S2W371_9FIRM</name>
<dbReference type="RefSeq" id="WP_227151726.1">
    <property type="nucleotide sequence ID" value="NZ_CALICV010000034.1"/>
</dbReference>
<dbReference type="Gene3D" id="1.10.10.10">
    <property type="entry name" value="Winged helix-like DNA-binding domain superfamily/Winged helix DNA-binding domain"/>
    <property type="match status" value="1"/>
</dbReference>
<dbReference type="GeneID" id="93229479"/>
<dbReference type="AlphaFoldDB" id="A0A0S2W371"/>
<sequence>MEMDKVIVAFESPKSCERVREIIESSGTAACIICRSAAEVKRTVSKHHISTVVCGFKLPDESAQSLFEDLPPNCAMLMVAVQGMLDLCQNDDIFLLASPVSRGDLVASVRMLIQMGHRLEKFVRPQRSEEEMALIDEAKSLLMERHGMTEEQAHRFLQKKSMDSGAKMVQTAKLVLGGQ</sequence>
<reference evidence="3 5" key="3">
    <citation type="submission" date="2018-04" db="EMBL/GenBank/DDBJ databases">
        <title>Genomic Encyclopedia of Type Strains, Phase IV (KMG-IV): sequencing the most valuable type-strain genomes for metagenomic binning, comparative biology and taxonomic classification.</title>
        <authorList>
            <person name="Goeker M."/>
        </authorList>
    </citation>
    <scope>NUCLEOTIDE SEQUENCE [LARGE SCALE GENOMIC DNA]</scope>
    <source>
        <strain evidence="3 5">DSM 26588</strain>
    </source>
</reference>
<dbReference type="InterPro" id="IPR011006">
    <property type="entry name" value="CheY-like_superfamily"/>
</dbReference>
<dbReference type="EMBL" id="QEKK01000002">
    <property type="protein sequence ID" value="PVY59373.1"/>
    <property type="molecule type" value="Genomic_DNA"/>
</dbReference>
<organism evidence="2 4">
    <name type="scientific">Intestinimonas butyriciproducens</name>
    <dbReference type="NCBI Taxonomy" id="1297617"/>
    <lineage>
        <taxon>Bacteria</taxon>
        <taxon>Bacillati</taxon>
        <taxon>Bacillota</taxon>
        <taxon>Clostridia</taxon>
        <taxon>Eubacteriales</taxon>
        <taxon>Intestinimonas</taxon>
    </lineage>
</organism>
<accession>A0A0S2W371</accession>
<dbReference type="SUPFAM" id="SSF52172">
    <property type="entry name" value="CheY-like"/>
    <property type="match status" value="1"/>
</dbReference>
<evidence type="ECO:0000313" key="5">
    <source>
        <dbReference type="Proteomes" id="UP000245778"/>
    </source>
</evidence>
<feature type="domain" description="ANTAR" evidence="1">
    <location>
        <begin position="115"/>
        <end position="176"/>
    </location>
</feature>
<protein>
    <submittedName>
        <fullName evidence="2">Ethanolamine two-component response regulator</fullName>
    </submittedName>
    <submittedName>
        <fullName evidence="3">Response regulator NasT</fullName>
    </submittedName>
</protein>
<reference evidence="4" key="2">
    <citation type="submission" date="2015-04" db="EMBL/GenBank/DDBJ databases">
        <title>A butyrogenic pathway from the amino acid lysine in a human gut commensal.</title>
        <authorList>
            <person name="de Vos W.M."/>
            <person name="Bui N.T.P."/>
            <person name="Plugge C.M."/>
            <person name="Ritari J."/>
        </authorList>
    </citation>
    <scope>NUCLEOTIDE SEQUENCE [LARGE SCALE GENOMIC DNA]</scope>
    <source>
        <strain evidence="4">AF211</strain>
    </source>
</reference>
<dbReference type="GO" id="GO:0003723">
    <property type="term" value="F:RNA binding"/>
    <property type="evidence" value="ECO:0007669"/>
    <property type="project" value="InterPro"/>
</dbReference>
<dbReference type="PROSITE" id="PS50921">
    <property type="entry name" value="ANTAR"/>
    <property type="match status" value="1"/>
</dbReference>
<gene>
    <name evidence="3" type="ORF">C7373_102358</name>
    <name evidence="2" type="ORF">IB211_01423</name>
</gene>
<dbReference type="InterPro" id="IPR036388">
    <property type="entry name" value="WH-like_DNA-bd_sf"/>
</dbReference>
<reference evidence="2 4" key="1">
    <citation type="journal article" date="2015" name="Nat. Commun.">
        <title>Production of butyrate from lysine and the Amadori product fructoselysine by a human gut commensal.</title>
        <authorList>
            <person name="Bui T.P."/>
            <person name="Ritari J."/>
            <person name="Boeren S."/>
            <person name="de Waard P."/>
            <person name="Plugge C.M."/>
            <person name="de Vos W.M."/>
        </authorList>
    </citation>
    <scope>NUCLEOTIDE SEQUENCE [LARGE SCALE GENOMIC DNA]</scope>
    <source>
        <strain evidence="2 4">AF211</strain>
    </source>
</reference>
<evidence type="ECO:0000313" key="2">
    <source>
        <dbReference type="EMBL" id="ALP93816.1"/>
    </source>
</evidence>
<keyword evidence="4" id="KW-1185">Reference proteome</keyword>